<comment type="caution">
    <text evidence="2">The sequence shown here is derived from an EMBL/GenBank/DDBJ whole genome shotgun (WGS) entry which is preliminary data.</text>
</comment>
<dbReference type="AlphaFoldDB" id="A0AAU9IXB6"/>
<proteinExistence type="predicted"/>
<evidence type="ECO:0000313" key="2">
    <source>
        <dbReference type="EMBL" id="CAG9320332.1"/>
    </source>
</evidence>
<reference evidence="2" key="1">
    <citation type="submission" date="2021-09" db="EMBL/GenBank/DDBJ databases">
        <authorList>
            <consortium name="AG Swart"/>
            <person name="Singh M."/>
            <person name="Singh A."/>
            <person name="Seah K."/>
            <person name="Emmerich C."/>
        </authorList>
    </citation>
    <scope>NUCLEOTIDE SEQUENCE</scope>
    <source>
        <strain evidence="2">ATCC30299</strain>
    </source>
</reference>
<dbReference type="Proteomes" id="UP001162131">
    <property type="component" value="Unassembled WGS sequence"/>
</dbReference>
<feature type="region of interest" description="Disordered" evidence="1">
    <location>
        <begin position="1"/>
        <end position="41"/>
    </location>
</feature>
<protein>
    <submittedName>
        <fullName evidence="2">Uncharacterized protein</fullName>
    </submittedName>
</protein>
<evidence type="ECO:0000313" key="3">
    <source>
        <dbReference type="Proteomes" id="UP001162131"/>
    </source>
</evidence>
<name>A0AAU9IXB6_9CILI</name>
<feature type="compositionally biased region" description="Low complexity" evidence="1">
    <location>
        <begin position="19"/>
        <end position="31"/>
    </location>
</feature>
<dbReference type="EMBL" id="CAJZBQ010000025">
    <property type="protein sequence ID" value="CAG9320332.1"/>
    <property type="molecule type" value="Genomic_DNA"/>
</dbReference>
<organism evidence="2 3">
    <name type="scientific">Blepharisma stoltei</name>
    <dbReference type="NCBI Taxonomy" id="1481888"/>
    <lineage>
        <taxon>Eukaryota</taxon>
        <taxon>Sar</taxon>
        <taxon>Alveolata</taxon>
        <taxon>Ciliophora</taxon>
        <taxon>Postciliodesmatophora</taxon>
        <taxon>Heterotrichea</taxon>
        <taxon>Heterotrichida</taxon>
        <taxon>Blepharismidae</taxon>
        <taxon>Blepharisma</taxon>
    </lineage>
</organism>
<sequence length="226" mass="26006">MKNTNKSVLLTPERKEIIRSGLSSPRSCSSLTQPKQKTPRKGISFSFTKEIDDELKLVYEKLKFCKKAKKSASQSHSLTAKSSPNNKIRKNIRMSLNLIEENKTETYHWIKNSIFREKEIENPGIEKEESFIDFKTLENRPIEYSAVGSTQDITDKEIDVKFQNIKKEKIIKIGNWGQQRLGDKLARRPKSNFSCNKKSNFLSYENSQRNSLCGRSESGSIIFSTD</sequence>
<accession>A0AAU9IXB6</accession>
<evidence type="ECO:0000256" key="1">
    <source>
        <dbReference type="SAM" id="MobiDB-lite"/>
    </source>
</evidence>
<gene>
    <name evidence="2" type="ORF">BSTOLATCC_MIC26249</name>
</gene>
<keyword evidence="3" id="KW-1185">Reference proteome</keyword>